<reference evidence="1" key="1">
    <citation type="submission" date="2021-05" db="EMBL/GenBank/DDBJ databases">
        <authorList>
            <person name="Scholz U."/>
            <person name="Mascher M."/>
            <person name="Fiebig A."/>
        </authorList>
    </citation>
    <scope>NUCLEOTIDE SEQUENCE [LARGE SCALE GENOMIC DNA]</scope>
</reference>
<accession>A0ACD5UZJ3</accession>
<evidence type="ECO:0000313" key="2">
    <source>
        <dbReference type="Proteomes" id="UP001732700"/>
    </source>
</evidence>
<name>A0ACD5UZJ3_AVESA</name>
<sequence length="675" mass="74904">MAAKRHPCILVFVCLILSLGPNHGAFCTAEAQSFVYSGFNGADIILDGVAMVRPNGLLQLTNISDVRGYAFHRDPLLFLEYPNGVARSFSISLVFGIQSEFIESSVDGMTFFVAAGKNFSGTFSGGFLGLFNDSTDGSPDNHIFAVEVDTFKNGEFMDMDSNHIGIDINSLFSIQAHTAGFYDDTTGLFTNLTLNNGEPMQLWVEYDAQTTHVNSTLAPLGVAKPRKPLFSTTTNLSDVLKDPSYVGLSGSTGPVNTQYYVLGWSFAMDGPAPAINITNLPKLPHGHRKKARSKVLEVVLPISTAVFIALVGTGIFLIARRRLRYAELLDDWEVEFGPHRFSYKDLYHATEGFKDKRLLGAGGFGKVYKGVLSTSKLEVAVKKVPHESGQGMKEFITEVASIGRLRHRYLVQLLGYCRHKDELILVYEYMPNGSLDKYLHCEEDKPTLDWTQRFGIIKGVACGLFYLHEKWEKIVIHRDIKASNVLLDREMNGHLGDFGLSRLYDHGTDLQTTHVVGTMGYLAPELLCMGKASPLTDVFAFGAFLLEVACGKRPIRQDSQGKQIMLVDWVLENWQNGSLMQTMDKRLQGNYDNDEANMVLKLGLLCLHPFPTSRPAMRQVIEYFDGDTSLPVLAPTHFNVNMVSMMQSREFIPVIISYPDITTSIGTFSDLSGGR</sequence>
<organism evidence="1 2">
    <name type="scientific">Avena sativa</name>
    <name type="common">Oat</name>
    <dbReference type="NCBI Taxonomy" id="4498"/>
    <lineage>
        <taxon>Eukaryota</taxon>
        <taxon>Viridiplantae</taxon>
        <taxon>Streptophyta</taxon>
        <taxon>Embryophyta</taxon>
        <taxon>Tracheophyta</taxon>
        <taxon>Spermatophyta</taxon>
        <taxon>Magnoliopsida</taxon>
        <taxon>Liliopsida</taxon>
        <taxon>Poales</taxon>
        <taxon>Poaceae</taxon>
        <taxon>BOP clade</taxon>
        <taxon>Pooideae</taxon>
        <taxon>Poodae</taxon>
        <taxon>Poeae</taxon>
        <taxon>Poeae Chloroplast Group 1 (Aveneae type)</taxon>
        <taxon>Aveninae</taxon>
        <taxon>Avena</taxon>
    </lineage>
</organism>
<protein>
    <submittedName>
        <fullName evidence="1">Uncharacterized protein</fullName>
    </submittedName>
</protein>
<dbReference type="EnsemblPlants" id="AVESA.00010b.r2.2DG0337550.1">
    <property type="protein sequence ID" value="AVESA.00010b.r2.2DG0337550.1.CDS.1"/>
    <property type="gene ID" value="AVESA.00010b.r2.2DG0337550"/>
</dbReference>
<keyword evidence="2" id="KW-1185">Reference proteome</keyword>
<evidence type="ECO:0000313" key="1">
    <source>
        <dbReference type="EnsemblPlants" id="AVESA.00010b.r2.2DG0337550.1.CDS.1"/>
    </source>
</evidence>
<dbReference type="Proteomes" id="UP001732700">
    <property type="component" value="Chromosome 2D"/>
</dbReference>
<reference evidence="1" key="2">
    <citation type="submission" date="2025-09" db="UniProtKB">
        <authorList>
            <consortium name="EnsemblPlants"/>
        </authorList>
    </citation>
    <scope>IDENTIFICATION</scope>
</reference>
<proteinExistence type="predicted"/>